<evidence type="ECO:0000313" key="2">
    <source>
        <dbReference type="EMBL" id="UOE37028.1"/>
    </source>
</evidence>
<accession>A0ABY4BD02</accession>
<reference evidence="2 3" key="1">
    <citation type="submission" date="2022-03" db="EMBL/GenBank/DDBJ databases">
        <title>Chryseobacterium sp. isolated from the Andong Sikhe.</title>
        <authorList>
            <person name="Won M."/>
            <person name="Kim S.-J."/>
            <person name="Kwon S.-W."/>
        </authorList>
    </citation>
    <scope>NUCLEOTIDE SEQUENCE [LARGE SCALE GENOMIC DNA]</scope>
    <source>
        <strain evidence="2 3">ADR-1</strain>
    </source>
</reference>
<dbReference type="InterPro" id="IPR046491">
    <property type="entry name" value="DUF6584"/>
</dbReference>
<proteinExistence type="predicted"/>
<keyword evidence="1" id="KW-1133">Transmembrane helix</keyword>
<sequence>MRKKLAEIYFQSGFYDRAGLFWMLTEPRTENIKKCQEIYLSTVNNSGNKILHDFQFRGDENMLNEYAKTKLHNFQTDSLEKTGNVPIFKEKSKYSKRKSNIITDNSKFPTFIFFTVIISIISLIILGIYKLVEILVA</sequence>
<keyword evidence="1" id="KW-0812">Transmembrane</keyword>
<dbReference type="RefSeq" id="WP_243575540.1">
    <property type="nucleotide sequence ID" value="NZ_CP094529.1"/>
</dbReference>
<keyword evidence="3" id="KW-1185">Reference proteome</keyword>
<keyword evidence="1" id="KW-0472">Membrane</keyword>
<evidence type="ECO:0000256" key="1">
    <source>
        <dbReference type="SAM" id="Phobius"/>
    </source>
</evidence>
<protein>
    <submittedName>
        <fullName evidence="2">Uncharacterized protein</fullName>
    </submittedName>
</protein>
<evidence type="ECO:0000313" key="3">
    <source>
        <dbReference type="Proteomes" id="UP000831068"/>
    </source>
</evidence>
<feature type="transmembrane region" description="Helical" evidence="1">
    <location>
        <begin position="108"/>
        <end position="129"/>
    </location>
</feature>
<organism evidence="2 3">
    <name type="scientific">Chryseobacterium oryzae</name>
    <dbReference type="NCBI Taxonomy" id="2929799"/>
    <lineage>
        <taxon>Bacteria</taxon>
        <taxon>Pseudomonadati</taxon>
        <taxon>Bacteroidota</taxon>
        <taxon>Flavobacteriia</taxon>
        <taxon>Flavobacteriales</taxon>
        <taxon>Weeksellaceae</taxon>
        <taxon>Chryseobacterium group</taxon>
        <taxon>Chryseobacterium</taxon>
    </lineage>
</organism>
<dbReference type="EMBL" id="CP094529">
    <property type="protein sequence ID" value="UOE37028.1"/>
    <property type="molecule type" value="Genomic_DNA"/>
</dbReference>
<dbReference type="Pfam" id="PF20225">
    <property type="entry name" value="DUF6584"/>
    <property type="match status" value="1"/>
</dbReference>
<dbReference type="Proteomes" id="UP000831068">
    <property type="component" value="Chromosome"/>
</dbReference>
<gene>
    <name evidence="2" type="ORF">MTP08_08080</name>
</gene>
<name>A0ABY4BD02_9FLAO</name>